<feature type="region of interest" description="Disordered" evidence="1">
    <location>
        <begin position="1"/>
        <end position="36"/>
    </location>
</feature>
<dbReference type="Proteomes" id="UP000245771">
    <property type="component" value="Unassembled WGS sequence"/>
</dbReference>
<evidence type="ECO:0000313" key="3">
    <source>
        <dbReference type="Proteomes" id="UP000245771"/>
    </source>
</evidence>
<dbReference type="GeneID" id="37020733"/>
<protein>
    <submittedName>
        <fullName evidence="2">Uncharacterized protein</fullName>
    </submittedName>
</protein>
<accession>A0A316VIZ9</accession>
<dbReference type="OrthoDB" id="3360290at2759"/>
<reference evidence="2 3" key="1">
    <citation type="journal article" date="2018" name="Mol. Biol. Evol.">
        <title>Broad Genomic Sampling Reveals a Smut Pathogenic Ancestry of the Fungal Clade Ustilaginomycotina.</title>
        <authorList>
            <person name="Kijpornyongpan T."/>
            <person name="Mondo S.J."/>
            <person name="Barry K."/>
            <person name="Sandor L."/>
            <person name="Lee J."/>
            <person name="Lipzen A."/>
            <person name="Pangilinan J."/>
            <person name="LaButti K."/>
            <person name="Hainaut M."/>
            <person name="Henrissat B."/>
            <person name="Grigoriev I.V."/>
            <person name="Spatafora J.W."/>
            <person name="Aime M.C."/>
        </authorList>
    </citation>
    <scope>NUCLEOTIDE SEQUENCE [LARGE SCALE GENOMIC DNA]</scope>
    <source>
        <strain evidence="2 3">MCA 3882</strain>
    </source>
</reference>
<organism evidence="2 3">
    <name type="scientific">Meira miltonrushii</name>
    <dbReference type="NCBI Taxonomy" id="1280837"/>
    <lineage>
        <taxon>Eukaryota</taxon>
        <taxon>Fungi</taxon>
        <taxon>Dikarya</taxon>
        <taxon>Basidiomycota</taxon>
        <taxon>Ustilaginomycotina</taxon>
        <taxon>Exobasidiomycetes</taxon>
        <taxon>Exobasidiales</taxon>
        <taxon>Brachybasidiaceae</taxon>
        <taxon>Meira</taxon>
    </lineage>
</organism>
<dbReference type="RefSeq" id="XP_025356575.1">
    <property type="nucleotide sequence ID" value="XM_025498952.1"/>
</dbReference>
<dbReference type="EMBL" id="KZ819603">
    <property type="protein sequence ID" value="PWN36273.1"/>
    <property type="molecule type" value="Genomic_DNA"/>
</dbReference>
<sequence length="519" mass="58404">MFSWWSGPQYRSSNGEGSRSGRNGSANQPNSGRKVKMQEVQVEIIGGCRSGPMIPQSSRFAERSKVDPIIGPPKLPRELITQILQTACDIIIEEQKSIGMDPGSGLLRLARIDRFSHFFILSQFILPSLRLHGAQQVHAFARDLARNTMNIRRLASKIKRLFILRPLSKEKKDHSVFADVEETTKFEKATLAPLRSVLKYCTGLQYLALEMTARVLDLRWPDDMDKAGLVEVSHSLKELNTMLSLYGGDLNERLWDISYGAPAMNRSRWANLTHLQLHGPRFRMTSLTALALCDLPQLTHLALIMPWIVHATMNVDGISTDLLSRHSSAIERTTDIAGRQSVLQLLVSGLGHRLEELVLVCHDLEGYVGNITNLGPWFRALQWYEYTDTTCHPDEHSRSDLPDVSSNLQLTLITASVGDESDQQAHTHPNLISKWMVQRAQKQRHWTFHDGEKDTFRQKAISLAVESWKIPQVQQQGAATTMPDSQHFISDIASASNPIDSPVVSYHPNQLINSIDDLD</sequence>
<proteinExistence type="predicted"/>
<keyword evidence="3" id="KW-1185">Reference proteome</keyword>
<dbReference type="InParanoid" id="A0A316VIZ9"/>
<evidence type="ECO:0000256" key="1">
    <source>
        <dbReference type="SAM" id="MobiDB-lite"/>
    </source>
</evidence>
<evidence type="ECO:0000313" key="2">
    <source>
        <dbReference type="EMBL" id="PWN36273.1"/>
    </source>
</evidence>
<name>A0A316VIZ9_9BASI</name>
<dbReference type="AlphaFoldDB" id="A0A316VIZ9"/>
<gene>
    <name evidence="2" type="ORF">FA14DRAFT_161059</name>
</gene>
<feature type="compositionally biased region" description="Low complexity" evidence="1">
    <location>
        <begin position="11"/>
        <end position="27"/>
    </location>
</feature>